<reference evidence="1" key="1">
    <citation type="submission" date="2023-07" db="EMBL/GenBank/DDBJ databases">
        <title>Black Yeasts Isolated from many extreme environments.</title>
        <authorList>
            <person name="Coleine C."/>
            <person name="Stajich J.E."/>
            <person name="Selbmann L."/>
        </authorList>
    </citation>
    <scope>NUCLEOTIDE SEQUENCE</scope>
    <source>
        <strain evidence="1">CCFEE 5714</strain>
    </source>
</reference>
<gene>
    <name evidence="1" type="ORF">LTR37_008458</name>
</gene>
<keyword evidence="2" id="KW-1185">Reference proteome</keyword>
<evidence type="ECO:0000313" key="2">
    <source>
        <dbReference type="Proteomes" id="UP001281147"/>
    </source>
</evidence>
<name>A0ACC3NAK6_9PEZI</name>
<dbReference type="Proteomes" id="UP001281147">
    <property type="component" value="Unassembled WGS sequence"/>
</dbReference>
<accession>A0ACC3NAK6</accession>
<evidence type="ECO:0000313" key="1">
    <source>
        <dbReference type="EMBL" id="KAK3713500.1"/>
    </source>
</evidence>
<proteinExistence type="predicted"/>
<dbReference type="EMBL" id="JAUTXU010000062">
    <property type="protein sequence ID" value="KAK3713500.1"/>
    <property type="molecule type" value="Genomic_DNA"/>
</dbReference>
<sequence length="226" mass="24823">MAGFLAINDWAAAIKENHSTKAAKTTHHRAHESDGRHTTGEGHDTDNGFKPVGKLLHEPTATSKTRLKDKISSKTKMLQQDTDHPTSSTNSITSPIGQNTSAINGTALSNQHPPAPPEFTAREWKWAGGMMAFVVLMLLIAFLPKLYYGSRDWIRKKRFEHYSTRPRTEATGRSDPSETKQSLLPNARSVYDPRTGDFVVEGTVGPGTYAAGDRLARPSSAHVRFG</sequence>
<organism evidence="1 2">
    <name type="scientific">Vermiconidia calcicola</name>
    <dbReference type="NCBI Taxonomy" id="1690605"/>
    <lineage>
        <taxon>Eukaryota</taxon>
        <taxon>Fungi</taxon>
        <taxon>Dikarya</taxon>
        <taxon>Ascomycota</taxon>
        <taxon>Pezizomycotina</taxon>
        <taxon>Dothideomycetes</taxon>
        <taxon>Dothideomycetidae</taxon>
        <taxon>Mycosphaerellales</taxon>
        <taxon>Extremaceae</taxon>
        <taxon>Vermiconidia</taxon>
    </lineage>
</organism>
<comment type="caution">
    <text evidence="1">The sequence shown here is derived from an EMBL/GenBank/DDBJ whole genome shotgun (WGS) entry which is preliminary data.</text>
</comment>
<protein>
    <submittedName>
        <fullName evidence="1">Uncharacterized protein</fullName>
    </submittedName>
</protein>